<organism evidence="1 4">
    <name type="scientific">Roseburia faecis</name>
    <dbReference type="NCBI Taxonomy" id="301302"/>
    <lineage>
        <taxon>Bacteria</taxon>
        <taxon>Bacillati</taxon>
        <taxon>Bacillota</taxon>
        <taxon>Clostridia</taxon>
        <taxon>Lachnospirales</taxon>
        <taxon>Lachnospiraceae</taxon>
        <taxon>Roseburia</taxon>
    </lineage>
</organism>
<reference evidence="1" key="1">
    <citation type="submission" date="2015-05" db="EMBL/GenBank/DDBJ databases">
        <authorList>
            <person name="Wang D.B."/>
            <person name="Wang M."/>
        </authorList>
    </citation>
    <scope>NUCLEOTIDE SEQUENCE [LARGE SCALE GENOMIC DNA]</scope>
    <source>
        <strain evidence="1">M72</strain>
    </source>
</reference>
<evidence type="ECO:0000313" key="4">
    <source>
        <dbReference type="Proteomes" id="UP000049979"/>
    </source>
</evidence>
<name>A0A0M6WXU5_9FIRM</name>
<dbReference type="OrthoDB" id="2084516at2"/>
<evidence type="ECO:0000313" key="3">
    <source>
        <dbReference type="EMBL" id="MTR81798.1"/>
    </source>
</evidence>
<dbReference type="Proteomes" id="UP000095495">
    <property type="component" value="Unassembled WGS sequence"/>
</dbReference>
<evidence type="ECO:0000313" key="1">
    <source>
        <dbReference type="EMBL" id="CRL42480.1"/>
    </source>
</evidence>
<dbReference type="Proteomes" id="UP000446657">
    <property type="component" value="Unassembled WGS sequence"/>
</dbReference>
<sequence length="87" mass="10617">MKIWFKIWENTHLLKSETIEDDTEDTRTHKIFHALEEVCLKWDLGKPIWFDANIAEFQRHARTRFGKDNFVEETEFDYLEIQVIDED</sequence>
<dbReference type="RefSeq" id="WP_022046321.1">
    <property type="nucleotide sequence ID" value="NZ_CP173697.1"/>
</dbReference>
<dbReference type="EMBL" id="CVRR01000071">
    <property type="protein sequence ID" value="CRL42480.1"/>
    <property type="molecule type" value="Genomic_DNA"/>
</dbReference>
<proteinExistence type="predicted"/>
<evidence type="ECO:0000313" key="6">
    <source>
        <dbReference type="Proteomes" id="UP000446657"/>
    </source>
</evidence>
<dbReference type="STRING" id="301302.ERS852420_01002"/>
<reference evidence="4" key="2">
    <citation type="submission" date="2015-05" db="EMBL/GenBank/DDBJ databases">
        <authorList>
            <consortium name="Pathogen Informatics"/>
        </authorList>
    </citation>
    <scope>NUCLEOTIDE SEQUENCE [LARGE SCALE GENOMIC DNA]</scope>
    <source>
        <strain evidence="2 5">2789STDY5608863</strain>
        <strain evidence="4">M72</strain>
    </source>
</reference>
<dbReference type="AlphaFoldDB" id="A0A0M6WXU5"/>
<accession>A0A0M6WXU5</accession>
<reference evidence="3 6" key="3">
    <citation type="journal article" date="2019" name="Nat. Med.">
        <title>A library of human gut bacterial isolates paired with longitudinal multiomics data enables mechanistic microbiome research.</title>
        <authorList>
            <person name="Poyet M."/>
            <person name="Groussin M."/>
            <person name="Gibbons S.M."/>
            <person name="Avila-Pacheco J."/>
            <person name="Jiang X."/>
            <person name="Kearney S.M."/>
            <person name="Perrotta A.R."/>
            <person name="Berdy B."/>
            <person name="Zhao S."/>
            <person name="Lieberman T.D."/>
            <person name="Swanson P.K."/>
            <person name="Smith M."/>
            <person name="Roesemann S."/>
            <person name="Alexander J.E."/>
            <person name="Rich S.A."/>
            <person name="Livny J."/>
            <person name="Vlamakis H."/>
            <person name="Clish C."/>
            <person name="Bullock K."/>
            <person name="Deik A."/>
            <person name="Scott J."/>
            <person name="Pierce K.A."/>
            <person name="Xavier R.J."/>
            <person name="Alm E.J."/>
        </authorList>
    </citation>
    <scope>NUCLEOTIDE SEQUENCE [LARGE SCALE GENOMIC DNA]</scope>
    <source>
        <strain evidence="3 6">BIOML-A1</strain>
    </source>
</reference>
<dbReference type="GeneID" id="99747785"/>
<evidence type="ECO:0000313" key="2">
    <source>
        <dbReference type="EMBL" id="CUM83683.1"/>
    </source>
</evidence>
<protein>
    <submittedName>
        <fullName evidence="1">Uncharacterized protein</fullName>
    </submittedName>
</protein>
<dbReference type="EMBL" id="WNAL01000015">
    <property type="protein sequence ID" value="MTR81798.1"/>
    <property type="molecule type" value="Genomic_DNA"/>
</dbReference>
<evidence type="ECO:0000313" key="5">
    <source>
        <dbReference type="Proteomes" id="UP000095495"/>
    </source>
</evidence>
<keyword evidence="4" id="KW-1185">Reference proteome</keyword>
<dbReference type="Proteomes" id="UP000049979">
    <property type="component" value="Unassembled WGS sequence"/>
</dbReference>
<gene>
    <name evidence="2" type="ORF">ERS852420_01002</name>
    <name evidence="3" type="ORF">GMD30_08760</name>
    <name evidence="1" type="ORF">M72_15521</name>
</gene>
<dbReference type="EMBL" id="CYXV01000003">
    <property type="protein sequence ID" value="CUM83683.1"/>
    <property type="molecule type" value="Genomic_DNA"/>
</dbReference>